<dbReference type="PROSITE" id="PS51257">
    <property type="entry name" value="PROKAR_LIPOPROTEIN"/>
    <property type="match status" value="1"/>
</dbReference>
<dbReference type="HOGENOM" id="CLU_031285_3_1_11"/>
<name>F8B1I3_9ACTN</name>
<evidence type="ECO:0000313" key="3">
    <source>
        <dbReference type="Proteomes" id="UP000001549"/>
    </source>
</evidence>
<keyword evidence="3" id="KW-1185">Reference proteome</keyword>
<dbReference type="InterPro" id="IPR006059">
    <property type="entry name" value="SBP"/>
</dbReference>
<accession>F8B1I3</accession>
<proteinExistence type="predicted"/>
<dbReference type="InterPro" id="IPR050490">
    <property type="entry name" value="Bact_solute-bd_prot1"/>
</dbReference>
<feature type="signal peptide" evidence="1">
    <location>
        <begin position="1"/>
        <end position="40"/>
    </location>
</feature>
<dbReference type="SUPFAM" id="SSF53850">
    <property type="entry name" value="Periplasmic binding protein-like II"/>
    <property type="match status" value="1"/>
</dbReference>
<organism evidence="2 3">
    <name type="scientific">Candidatus Protofrankia datiscae</name>
    <dbReference type="NCBI Taxonomy" id="2716812"/>
    <lineage>
        <taxon>Bacteria</taxon>
        <taxon>Bacillati</taxon>
        <taxon>Actinomycetota</taxon>
        <taxon>Actinomycetes</taxon>
        <taxon>Frankiales</taxon>
        <taxon>Frankiaceae</taxon>
        <taxon>Protofrankia</taxon>
    </lineage>
</organism>
<dbReference type="EMBL" id="CP002801">
    <property type="protein sequence ID" value="AEH10735.1"/>
    <property type="molecule type" value="Genomic_DNA"/>
</dbReference>
<protein>
    <submittedName>
        <fullName evidence="2">Extracellular solute-binding protein family 1</fullName>
    </submittedName>
</protein>
<dbReference type="PANTHER" id="PTHR43649:SF12">
    <property type="entry name" value="DIACETYLCHITOBIOSE BINDING PROTEIN DASA"/>
    <property type="match status" value="1"/>
</dbReference>
<dbReference type="Proteomes" id="UP000001549">
    <property type="component" value="Chromosome"/>
</dbReference>
<dbReference type="CDD" id="cd14748">
    <property type="entry name" value="PBP2_UgpB"/>
    <property type="match status" value="1"/>
</dbReference>
<dbReference type="STRING" id="656024.FsymDg_3444"/>
<dbReference type="PANTHER" id="PTHR43649">
    <property type="entry name" value="ARABINOSE-BINDING PROTEIN-RELATED"/>
    <property type="match status" value="1"/>
</dbReference>
<evidence type="ECO:0000313" key="2">
    <source>
        <dbReference type="EMBL" id="AEH10735.1"/>
    </source>
</evidence>
<dbReference type="Pfam" id="PF01547">
    <property type="entry name" value="SBP_bac_1"/>
    <property type="match status" value="1"/>
</dbReference>
<dbReference type="AlphaFoldDB" id="F8B1I3"/>
<keyword evidence="1" id="KW-0732">Signal</keyword>
<feature type="chain" id="PRO_5039548182" evidence="1">
    <location>
        <begin position="41"/>
        <end position="468"/>
    </location>
</feature>
<evidence type="ECO:0000256" key="1">
    <source>
        <dbReference type="SAM" id="SignalP"/>
    </source>
</evidence>
<dbReference type="Gene3D" id="3.40.190.10">
    <property type="entry name" value="Periplasmic binding protein-like II"/>
    <property type="match status" value="1"/>
</dbReference>
<dbReference type="eggNOG" id="COG1653">
    <property type="taxonomic scope" value="Bacteria"/>
</dbReference>
<reference evidence="2 3" key="1">
    <citation type="submission" date="2011-05" db="EMBL/GenBank/DDBJ databases">
        <title>Complete sequence of chromosome of Frankia symbiont of Datisca glomerata.</title>
        <authorList>
            <consortium name="US DOE Joint Genome Institute"/>
            <person name="Lucas S."/>
            <person name="Han J."/>
            <person name="Lapidus A."/>
            <person name="Cheng J.-F."/>
            <person name="Goodwin L."/>
            <person name="Pitluck S."/>
            <person name="Peters L."/>
            <person name="Mikhailova N."/>
            <person name="Chertkov O."/>
            <person name="Teshima H."/>
            <person name="Han C."/>
            <person name="Tapia R."/>
            <person name="Land M."/>
            <person name="Hauser L."/>
            <person name="Kyrpides N."/>
            <person name="Ivanova N."/>
            <person name="Pagani I."/>
            <person name="Berry A."/>
            <person name="Pawlowski K."/>
            <person name="Persson T."/>
            <person name="Vanden Heuvel B."/>
            <person name="Benson D."/>
            <person name="Woyke T."/>
        </authorList>
    </citation>
    <scope>NUCLEOTIDE SEQUENCE [LARGE SCALE GENOMIC DNA]</scope>
    <source>
        <strain evidence="3">4085684</strain>
    </source>
</reference>
<sequence precursor="true">MARSRLPRSRPLRATLRATAGLTLVAALATACATSSSAPAGTAAGTSGTIPELSPDQKVSIVFESYNLTSTGTWKPVIDGLLADFHAAHPNITVKGQPPQGVTGTSTDYVSSVKNQILAGNPPDVAQITFNALRFAAGSLGAQPLDTLVGRDAVQANFGGDHPFAPTARTLGDVDGRTYAVPYVFSTPILWFNRTLFARAGLDPANPPKTWAEVRTAALAIKQRTGTDGIVVDCLTKAAGDWCFQSIVRSAGGRVLSADGSRLSFADAPAVEAVSMAADLVRSGVMPNLDQQQAFKAFSSGQLGMILETSALQGQFMTGAKANGWELDATSEPSFGSKPVVPTNSGSGLAVFSRDPAKQRAAWELIKFLTSDHAYTQISSRIGYLPLRTGLVDDPNGLQGWAKANPLIRPNLDQLTRLQPWESFPGDNYLQIGDAMMTAVEGAVFSGKDPASTLADAQKQAATIMPAR</sequence>
<dbReference type="KEGG" id="fsy:FsymDg_3444"/>
<gene>
    <name evidence="2" type="ordered locus">FsymDg_3444</name>
</gene>